<protein>
    <submittedName>
        <fullName evidence="1">Uncharacterized protein</fullName>
    </submittedName>
</protein>
<dbReference type="RefSeq" id="WP_238279368.1">
    <property type="nucleotide sequence ID" value="NZ_BPQL01000055.1"/>
</dbReference>
<keyword evidence="2" id="KW-1185">Reference proteome</keyword>
<accession>A0ABV2LC24</accession>
<evidence type="ECO:0000313" key="2">
    <source>
        <dbReference type="Proteomes" id="UP001549145"/>
    </source>
</evidence>
<proteinExistence type="predicted"/>
<comment type="caution">
    <text evidence="1">The sequence shown here is derived from an EMBL/GenBank/DDBJ whole genome shotgun (WGS) entry which is preliminary data.</text>
</comment>
<evidence type="ECO:0000313" key="1">
    <source>
        <dbReference type="EMBL" id="MET3695410.1"/>
    </source>
</evidence>
<reference evidence="1 2" key="1">
    <citation type="submission" date="2024-06" db="EMBL/GenBank/DDBJ databases">
        <title>Genomic Encyclopedia of Type Strains, Phase IV (KMG-IV): sequencing the most valuable type-strain genomes for metagenomic binning, comparative biology and taxonomic classification.</title>
        <authorList>
            <person name="Goeker M."/>
        </authorList>
    </citation>
    <scope>NUCLEOTIDE SEQUENCE [LARGE SCALE GENOMIC DNA]</scope>
    <source>
        <strain evidence="1 2">DSM 21331</strain>
    </source>
</reference>
<gene>
    <name evidence="1" type="ORF">ABID43_004978</name>
</gene>
<organism evidence="1 2">
    <name type="scientific">Methylobacterium goesingense</name>
    <dbReference type="NCBI Taxonomy" id="243690"/>
    <lineage>
        <taxon>Bacteria</taxon>
        <taxon>Pseudomonadati</taxon>
        <taxon>Pseudomonadota</taxon>
        <taxon>Alphaproteobacteria</taxon>
        <taxon>Hyphomicrobiales</taxon>
        <taxon>Methylobacteriaceae</taxon>
        <taxon>Methylobacterium</taxon>
    </lineage>
</organism>
<sequence length="94" mass="11267">MKAFHELFGDDREWALDNSLRRFRVRCSRLGDLPQRDHYPPDWITIVRLSDGFRMVLTERCLRSGEPFEDTDWYAARRLGLVNENRRARGQQEV</sequence>
<name>A0ABV2LC24_9HYPH</name>
<dbReference type="EMBL" id="JBEPMM010000027">
    <property type="protein sequence ID" value="MET3695410.1"/>
    <property type="molecule type" value="Genomic_DNA"/>
</dbReference>
<dbReference type="Proteomes" id="UP001549145">
    <property type="component" value="Unassembled WGS sequence"/>
</dbReference>